<accession>A0A9W9CTX7</accession>
<protein>
    <submittedName>
        <fullName evidence="1">Uncharacterized protein</fullName>
    </submittedName>
</protein>
<sequence length="101" mass="11225">MGKASSSLIEFIEDIPEDKLKALPTTHTKIYFNVDYRLDMQGMTTKKPQHHNLQVQVNNGTTITTLKALAPVTVAGTTLVPSENPWTPAEIKADLMAKRMM</sequence>
<dbReference type="Proteomes" id="UP001140453">
    <property type="component" value="Unassembled WGS sequence"/>
</dbReference>
<dbReference type="OrthoDB" id="3521506at2759"/>
<evidence type="ECO:0000313" key="2">
    <source>
        <dbReference type="Proteomes" id="UP001140453"/>
    </source>
</evidence>
<proteinExistence type="predicted"/>
<comment type="caution">
    <text evidence="1">The sequence shown here is derived from an EMBL/GenBank/DDBJ whole genome shotgun (WGS) entry which is preliminary data.</text>
</comment>
<dbReference type="AlphaFoldDB" id="A0A9W9CTX7"/>
<organism evidence="1 2">
    <name type="scientific">Gnomoniopsis smithogilvyi</name>
    <dbReference type="NCBI Taxonomy" id="1191159"/>
    <lineage>
        <taxon>Eukaryota</taxon>
        <taxon>Fungi</taxon>
        <taxon>Dikarya</taxon>
        <taxon>Ascomycota</taxon>
        <taxon>Pezizomycotina</taxon>
        <taxon>Sordariomycetes</taxon>
        <taxon>Sordariomycetidae</taxon>
        <taxon>Diaporthales</taxon>
        <taxon>Gnomoniaceae</taxon>
        <taxon>Gnomoniopsis</taxon>
    </lineage>
</organism>
<gene>
    <name evidence="1" type="ORF">N0V93_009700</name>
</gene>
<reference evidence="1" key="1">
    <citation type="submission" date="2022-10" db="EMBL/GenBank/DDBJ databases">
        <title>Tapping the CABI collections for fungal endophytes: first genome assemblies for Collariella, Neodidymelliopsis, Ascochyta clinopodiicola, Didymella pomorum, Didymosphaeria variabile, Neocosmospora piperis and Neocucurbitaria cava.</title>
        <authorList>
            <person name="Hill R."/>
        </authorList>
    </citation>
    <scope>NUCLEOTIDE SEQUENCE</scope>
    <source>
        <strain evidence="1">IMI 355082</strain>
    </source>
</reference>
<dbReference type="EMBL" id="JAPEVB010000006">
    <property type="protein sequence ID" value="KAJ4386802.1"/>
    <property type="molecule type" value="Genomic_DNA"/>
</dbReference>
<keyword evidence="2" id="KW-1185">Reference proteome</keyword>
<name>A0A9W9CTX7_9PEZI</name>
<evidence type="ECO:0000313" key="1">
    <source>
        <dbReference type="EMBL" id="KAJ4386802.1"/>
    </source>
</evidence>